<accession>A0A2T0LC31</accession>
<reference evidence="1 2" key="1">
    <citation type="submission" date="2018-03" db="EMBL/GenBank/DDBJ databases">
        <title>Genomic Encyclopedia of Archaeal and Bacterial Type Strains, Phase II (KMG-II): from individual species to whole genera.</title>
        <authorList>
            <person name="Goeker M."/>
        </authorList>
    </citation>
    <scope>NUCLEOTIDE SEQUENCE [LARGE SCALE GENOMIC DNA]</scope>
    <source>
        <strain evidence="1 2">DSM 44946</strain>
    </source>
</reference>
<comment type="caution">
    <text evidence="1">The sequence shown here is derived from an EMBL/GenBank/DDBJ whole genome shotgun (WGS) entry which is preliminary data.</text>
</comment>
<evidence type="ECO:0000313" key="2">
    <source>
        <dbReference type="Proteomes" id="UP000237797"/>
    </source>
</evidence>
<name>A0A2T0LC31_9BACL</name>
<protein>
    <submittedName>
        <fullName evidence="1">Uncharacterized protein</fullName>
    </submittedName>
</protein>
<organism evidence="1 2">
    <name type="scientific">Planifilum fimeticola</name>
    <dbReference type="NCBI Taxonomy" id="201975"/>
    <lineage>
        <taxon>Bacteria</taxon>
        <taxon>Bacillati</taxon>
        <taxon>Bacillota</taxon>
        <taxon>Bacilli</taxon>
        <taxon>Bacillales</taxon>
        <taxon>Thermoactinomycetaceae</taxon>
        <taxon>Planifilum</taxon>
    </lineage>
</organism>
<keyword evidence="2" id="KW-1185">Reference proteome</keyword>
<dbReference type="RefSeq" id="WP_170070518.1">
    <property type="nucleotide sequence ID" value="NZ_PVNE01000023.1"/>
</dbReference>
<proteinExistence type="predicted"/>
<dbReference type="EMBL" id="PVNE01000023">
    <property type="protein sequence ID" value="PRX39549.1"/>
    <property type="molecule type" value="Genomic_DNA"/>
</dbReference>
<gene>
    <name evidence="1" type="ORF">CLV97_1232</name>
</gene>
<dbReference type="Proteomes" id="UP000237797">
    <property type="component" value="Unassembled WGS sequence"/>
</dbReference>
<evidence type="ECO:0000313" key="1">
    <source>
        <dbReference type="EMBL" id="PRX39549.1"/>
    </source>
</evidence>
<sequence length="49" mass="5360">MEELIVKIAAELAEWRGLAIVWGELVEALLTAGTFTIASVAIFEWGDLL</sequence>
<dbReference type="AlphaFoldDB" id="A0A2T0LC31"/>